<proteinExistence type="predicted"/>
<evidence type="ECO:0000313" key="2">
    <source>
        <dbReference type="Proteomes" id="UP000765509"/>
    </source>
</evidence>
<dbReference type="SUPFAM" id="SSF56672">
    <property type="entry name" value="DNA/RNA polymerases"/>
    <property type="match status" value="1"/>
</dbReference>
<sequence length="189" mass="21719">MYGIDLHITRTDTLLFKQVSPGNLELEKFNSEQLNEEEISLHLTDKQESELCSILYDHKEAFASDQEPLGAIVGHEAEIILDIERPYPTLLRRPAYPENPKSREAPEIHIKELLDLGIIRKVVQNEEVETTTPVIVAWHNAKSRMVGELKALNTYTVPDRYPITKNPNFPYPNISRSVYKDYGYPSRIS</sequence>
<protein>
    <submittedName>
        <fullName evidence="1">Uncharacterized protein</fullName>
    </submittedName>
</protein>
<dbReference type="Gene3D" id="3.10.10.10">
    <property type="entry name" value="HIV Type 1 Reverse Transcriptase, subunit A, domain 1"/>
    <property type="match status" value="1"/>
</dbReference>
<name>A0A9Q3H0I9_9BASI</name>
<dbReference type="Proteomes" id="UP000765509">
    <property type="component" value="Unassembled WGS sequence"/>
</dbReference>
<reference evidence="1" key="1">
    <citation type="submission" date="2021-03" db="EMBL/GenBank/DDBJ databases">
        <title>Draft genome sequence of rust myrtle Austropuccinia psidii MF-1, a brazilian biotype.</title>
        <authorList>
            <person name="Quecine M.C."/>
            <person name="Pachon D.M.R."/>
            <person name="Bonatelli M.L."/>
            <person name="Correr F.H."/>
            <person name="Franceschini L.M."/>
            <person name="Leite T.F."/>
            <person name="Margarido G.R.A."/>
            <person name="Almeida C.A."/>
            <person name="Ferrarezi J.A."/>
            <person name="Labate C.A."/>
        </authorList>
    </citation>
    <scope>NUCLEOTIDE SEQUENCE</scope>
    <source>
        <strain evidence="1">MF-1</strain>
    </source>
</reference>
<organism evidence="1 2">
    <name type="scientific">Austropuccinia psidii MF-1</name>
    <dbReference type="NCBI Taxonomy" id="1389203"/>
    <lineage>
        <taxon>Eukaryota</taxon>
        <taxon>Fungi</taxon>
        <taxon>Dikarya</taxon>
        <taxon>Basidiomycota</taxon>
        <taxon>Pucciniomycotina</taxon>
        <taxon>Pucciniomycetes</taxon>
        <taxon>Pucciniales</taxon>
        <taxon>Sphaerophragmiaceae</taxon>
        <taxon>Austropuccinia</taxon>
    </lineage>
</organism>
<comment type="caution">
    <text evidence="1">The sequence shown here is derived from an EMBL/GenBank/DDBJ whole genome shotgun (WGS) entry which is preliminary data.</text>
</comment>
<accession>A0A9Q3H0I9</accession>
<dbReference type="InterPro" id="IPR043502">
    <property type="entry name" value="DNA/RNA_pol_sf"/>
</dbReference>
<evidence type="ECO:0000313" key="1">
    <source>
        <dbReference type="EMBL" id="MBW0485140.1"/>
    </source>
</evidence>
<gene>
    <name evidence="1" type="ORF">O181_024855</name>
</gene>
<dbReference type="OrthoDB" id="6060525at2759"/>
<dbReference type="EMBL" id="AVOT02008026">
    <property type="protein sequence ID" value="MBW0485140.1"/>
    <property type="molecule type" value="Genomic_DNA"/>
</dbReference>
<dbReference type="AlphaFoldDB" id="A0A9Q3H0I9"/>
<keyword evidence="2" id="KW-1185">Reference proteome</keyword>